<comment type="function">
    <text evidence="12">Component of the F(0) channel, it forms part of the peripheral stalk, linking F(1) to F(0). The b'-subunit is a diverged and duplicated form of b found in plants and photosynthetic bacteria.</text>
</comment>
<evidence type="ECO:0000256" key="1">
    <source>
        <dbReference type="ARBA" id="ARBA00005513"/>
    </source>
</evidence>
<dbReference type="InterPro" id="IPR002146">
    <property type="entry name" value="ATP_synth_b/b'su_bac/chlpt"/>
</dbReference>
<evidence type="ECO:0000256" key="8">
    <source>
        <dbReference type="ARBA" id="ARBA00023065"/>
    </source>
</evidence>
<feature type="transmembrane region" description="Helical" evidence="15">
    <location>
        <begin position="6"/>
        <end position="26"/>
    </location>
</feature>
<sequence length="156" mass="17174">MNINSTIIGQMIAFAFFVWFCMKFVWPPLIGAINERQRKIEEGLNAAEKAKADLASAESQVQAEFASAKAEAASIIERANKTANQMIEDAKVTARLESERIIGAAQQTVDQQIAQTREQLRSQVATLAVLGAEKILEEKVDEQKHASMLAQLATKL</sequence>
<dbReference type="GO" id="GO:0046933">
    <property type="term" value="F:proton-transporting ATP synthase activity, rotational mechanism"/>
    <property type="evidence" value="ECO:0007669"/>
    <property type="project" value="UniProtKB-UniRule"/>
</dbReference>
<dbReference type="PANTHER" id="PTHR33445">
    <property type="entry name" value="ATP SYNTHASE SUBUNIT B', CHLOROPLASTIC"/>
    <property type="match status" value="1"/>
</dbReference>
<keyword evidence="3 15" id="KW-1003">Cell membrane</keyword>
<keyword evidence="10 15" id="KW-0066">ATP synthesis</keyword>
<dbReference type="AlphaFoldDB" id="A0A1B8Q212"/>
<dbReference type="OrthoDB" id="9788020at2"/>
<evidence type="ECO:0000256" key="7">
    <source>
        <dbReference type="ARBA" id="ARBA00022989"/>
    </source>
</evidence>
<dbReference type="NCBIfam" id="NF004411">
    <property type="entry name" value="PRK05759.1-2"/>
    <property type="match status" value="1"/>
</dbReference>
<organism evidence="18 19">
    <name type="scientific">Moraxella lacunata</name>
    <dbReference type="NCBI Taxonomy" id="477"/>
    <lineage>
        <taxon>Bacteria</taxon>
        <taxon>Pseudomonadati</taxon>
        <taxon>Pseudomonadota</taxon>
        <taxon>Gammaproteobacteria</taxon>
        <taxon>Moraxellales</taxon>
        <taxon>Moraxellaceae</taxon>
        <taxon>Moraxella</taxon>
    </lineage>
</organism>
<dbReference type="HAMAP" id="MF_01398">
    <property type="entry name" value="ATP_synth_b_bprime"/>
    <property type="match status" value="1"/>
</dbReference>
<keyword evidence="9 15" id="KW-0472">Membrane</keyword>
<name>A0A1B8Q212_MORLA</name>
<evidence type="ECO:0000256" key="5">
    <source>
        <dbReference type="ARBA" id="ARBA00022692"/>
    </source>
</evidence>
<evidence type="ECO:0000256" key="4">
    <source>
        <dbReference type="ARBA" id="ARBA00022547"/>
    </source>
</evidence>
<dbReference type="Gene3D" id="1.20.5.620">
    <property type="entry name" value="F1F0 ATP synthase subunit B, membrane domain"/>
    <property type="match status" value="1"/>
</dbReference>
<dbReference type="Proteomes" id="UP000092607">
    <property type="component" value="Unassembled WGS sequence"/>
</dbReference>
<dbReference type="CDD" id="cd06503">
    <property type="entry name" value="ATP-synt_Fo_b"/>
    <property type="match status" value="1"/>
</dbReference>
<dbReference type="SUPFAM" id="SSF81573">
    <property type="entry name" value="F1F0 ATP synthase subunit B, membrane domain"/>
    <property type="match status" value="1"/>
</dbReference>
<gene>
    <name evidence="15" type="primary">atpF</name>
    <name evidence="18" type="ORF">A9309_06755</name>
</gene>
<keyword evidence="8 15" id="KW-0406">Ion transport</keyword>
<keyword evidence="6 15" id="KW-0375">Hydrogen ion transport</keyword>
<evidence type="ECO:0000256" key="6">
    <source>
        <dbReference type="ARBA" id="ARBA00022781"/>
    </source>
</evidence>
<evidence type="ECO:0000256" key="12">
    <source>
        <dbReference type="ARBA" id="ARBA00025614"/>
    </source>
</evidence>
<evidence type="ECO:0000256" key="13">
    <source>
        <dbReference type="ARBA" id="ARBA00026054"/>
    </source>
</evidence>
<dbReference type="InterPro" id="IPR028987">
    <property type="entry name" value="ATP_synth_B-like_membr_sf"/>
</dbReference>
<comment type="subunit">
    <text evidence="13">F-type ATPases have 2 components, F(1) - the catalytic core - and F(0) - the membrane proton channel. F(1) has five subunits: alpha(3), beta(3), gamma(1), delta(1), epsilon(1). F(0) has four main subunits: a(1), b(2) and c(10-14). The alpha and beta chains form an alternating ring which encloses part of the gamma chain. F(1) is attached to F(0) by a central stalk formed by the gamma and epsilon chains, while a peripheral stalk is formed by the delta and b chains.</text>
</comment>
<evidence type="ECO:0000256" key="9">
    <source>
        <dbReference type="ARBA" id="ARBA00023136"/>
    </source>
</evidence>
<evidence type="ECO:0000256" key="3">
    <source>
        <dbReference type="ARBA" id="ARBA00022475"/>
    </source>
</evidence>
<dbReference type="RefSeq" id="WP_029102940.1">
    <property type="nucleotide sequence ID" value="NZ_JARDJM010000007.1"/>
</dbReference>
<evidence type="ECO:0000256" key="15">
    <source>
        <dbReference type="HAMAP-Rule" id="MF_01398"/>
    </source>
</evidence>
<dbReference type="PANTHER" id="PTHR33445:SF1">
    <property type="entry name" value="ATP SYNTHASE SUBUNIT B"/>
    <property type="match status" value="1"/>
</dbReference>
<protein>
    <recommendedName>
        <fullName evidence="15">ATP synthase subunit b</fullName>
    </recommendedName>
    <alternativeName>
        <fullName evidence="15">ATP synthase F(0) sector subunit b</fullName>
    </alternativeName>
    <alternativeName>
        <fullName evidence="15">ATPase subunit I</fullName>
    </alternativeName>
    <alternativeName>
        <fullName evidence="15">F-type ATPase subunit b</fullName>
        <shortName evidence="15">F-ATPase subunit b</shortName>
    </alternativeName>
</protein>
<keyword evidence="17" id="KW-0175">Coiled coil</keyword>
<dbReference type="NCBIfam" id="TIGR01144">
    <property type="entry name" value="ATP_synt_b"/>
    <property type="match status" value="1"/>
</dbReference>
<dbReference type="EMBL" id="LZMS01000058">
    <property type="protein sequence ID" value="OBX62843.1"/>
    <property type="molecule type" value="Genomic_DNA"/>
</dbReference>
<dbReference type="Pfam" id="PF00430">
    <property type="entry name" value="ATP-synt_B"/>
    <property type="match status" value="1"/>
</dbReference>
<feature type="coiled-coil region" evidence="17">
    <location>
        <begin position="33"/>
        <end position="60"/>
    </location>
</feature>
<evidence type="ECO:0000313" key="18">
    <source>
        <dbReference type="EMBL" id="OBX62843.1"/>
    </source>
</evidence>
<evidence type="ECO:0000256" key="2">
    <source>
        <dbReference type="ARBA" id="ARBA00022448"/>
    </source>
</evidence>
<proteinExistence type="inferred from homology"/>
<keyword evidence="2 15" id="KW-0813">Transport</keyword>
<dbReference type="GeneID" id="77187558"/>
<dbReference type="InterPro" id="IPR050059">
    <property type="entry name" value="ATP_synthase_B_chain"/>
</dbReference>
<dbReference type="GO" id="GO:0045259">
    <property type="term" value="C:proton-transporting ATP synthase complex"/>
    <property type="evidence" value="ECO:0007669"/>
    <property type="project" value="UniProtKB-KW"/>
</dbReference>
<dbReference type="InterPro" id="IPR005864">
    <property type="entry name" value="ATP_synth_F0_bsu_bac"/>
</dbReference>
<dbReference type="GO" id="GO:0012505">
    <property type="term" value="C:endomembrane system"/>
    <property type="evidence" value="ECO:0007669"/>
    <property type="project" value="UniProtKB-SubCell"/>
</dbReference>
<evidence type="ECO:0000256" key="17">
    <source>
        <dbReference type="SAM" id="Coils"/>
    </source>
</evidence>
<comment type="similarity">
    <text evidence="1 15 16">Belongs to the ATPase B chain family.</text>
</comment>
<comment type="caution">
    <text evidence="18">The sequence shown here is derived from an EMBL/GenBank/DDBJ whole genome shotgun (WGS) entry which is preliminary data.</text>
</comment>
<accession>A0A1B8Q212</accession>
<dbReference type="GO" id="GO:0005886">
    <property type="term" value="C:plasma membrane"/>
    <property type="evidence" value="ECO:0007669"/>
    <property type="project" value="UniProtKB-SubCell"/>
</dbReference>
<evidence type="ECO:0000256" key="11">
    <source>
        <dbReference type="ARBA" id="ARBA00025198"/>
    </source>
</evidence>
<comment type="subcellular location">
    <subcellularLocation>
        <location evidence="15">Cell membrane</location>
        <topology evidence="15">Single-pass membrane protein</topology>
    </subcellularLocation>
    <subcellularLocation>
        <location evidence="14">Endomembrane system</location>
        <topology evidence="14">Single-pass membrane protein</topology>
    </subcellularLocation>
</comment>
<dbReference type="GO" id="GO:0046961">
    <property type="term" value="F:proton-transporting ATPase activity, rotational mechanism"/>
    <property type="evidence" value="ECO:0007669"/>
    <property type="project" value="TreeGrafter"/>
</dbReference>
<evidence type="ECO:0000256" key="10">
    <source>
        <dbReference type="ARBA" id="ARBA00023310"/>
    </source>
</evidence>
<keyword evidence="5 15" id="KW-0812">Transmembrane</keyword>
<reference evidence="18 19" key="1">
    <citation type="submission" date="2016-06" db="EMBL/GenBank/DDBJ databases">
        <title>Draft genome of Moraxella lacunata CCUG 57757A.</title>
        <authorList>
            <person name="Salva-Serra F."/>
            <person name="Engstrom-Jakobsson H."/>
            <person name="Thorell K."/>
            <person name="Gonzales-Siles L."/>
            <person name="Karlsson R."/>
            <person name="Boulund F."/>
            <person name="Engstrand L."/>
            <person name="Kristiansson E."/>
            <person name="Moore E."/>
        </authorList>
    </citation>
    <scope>NUCLEOTIDE SEQUENCE [LARGE SCALE GENOMIC DNA]</scope>
    <source>
        <strain evidence="18 19">CCUG 57757A</strain>
    </source>
</reference>
<evidence type="ECO:0000313" key="19">
    <source>
        <dbReference type="Proteomes" id="UP000092607"/>
    </source>
</evidence>
<comment type="subunit">
    <text evidence="15">F-type ATPases have 2 components, F(1) - the catalytic core - and F(0) - the membrane proton channel. F(1) has five subunits: alpha(3), beta(3), gamma(1), delta(1), epsilon(1). F(0) has three main subunits: a(1), b(2) and c(10-14). The alpha and beta chains form an alternating ring which encloses part of the gamma chain. F(1) is attached to F(0) by a central stalk formed by the gamma and epsilon chains, while a peripheral stalk is formed by the delta and b chains.</text>
</comment>
<keyword evidence="4 15" id="KW-0138">CF(0)</keyword>
<evidence type="ECO:0000256" key="14">
    <source>
        <dbReference type="ARBA" id="ARBA00037847"/>
    </source>
</evidence>
<comment type="function">
    <text evidence="11 15">F(1)F(0) ATP synthase produces ATP from ADP in the presence of a proton or sodium gradient. F-type ATPases consist of two structural domains, F(1) containing the extramembraneous catalytic core and F(0) containing the membrane proton channel, linked together by a central stalk and a peripheral stalk. During catalysis, ATP synthesis in the catalytic domain of F(1) is coupled via a rotary mechanism of the central stalk subunits to proton translocation.</text>
</comment>
<keyword evidence="7 15" id="KW-1133">Transmembrane helix</keyword>
<evidence type="ECO:0000256" key="16">
    <source>
        <dbReference type="RuleBase" id="RU003848"/>
    </source>
</evidence>